<gene>
    <name evidence="2" type="ORF">HN018_08755</name>
</gene>
<dbReference type="SUPFAM" id="SSF53335">
    <property type="entry name" value="S-adenosyl-L-methionine-dependent methyltransferases"/>
    <property type="match status" value="1"/>
</dbReference>
<protein>
    <submittedName>
        <fullName evidence="2">Methyltransferase domain-containing protein</fullName>
    </submittedName>
</protein>
<dbReference type="AlphaFoldDB" id="A0A6M8HPB6"/>
<dbReference type="GO" id="GO:0008757">
    <property type="term" value="F:S-adenosylmethionine-dependent methyltransferase activity"/>
    <property type="evidence" value="ECO:0007669"/>
    <property type="project" value="InterPro"/>
</dbReference>
<dbReference type="Pfam" id="PF08241">
    <property type="entry name" value="Methyltransf_11"/>
    <property type="match status" value="1"/>
</dbReference>
<dbReference type="RefSeq" id="WP_171835920.1">
    <property type="nucleotide sequence ID" value="NZ_CP053708.1"/>
</dbReference>
<sequence>MMDLLSPVTGLALRADSAHSVSDGTSRWPVVEGIPYLRTGRDALVSAVLAELDAGRADEALVLLLADQDAWWTGPVAEPDALRRLVRDRATLTLREAMALLSWGPVADYFAHRWSDPSFIAGLSLVEAHWSSPRSAFELACGIGHHLRALSQHGVRTTGADIVFAKLWLARQFVSPASELVCFDAGSPWPVGSQRFDLVCCHDAFYFLEPKQEILDRLSALADAGTLLVGHIHNRNWPNLSAGSAITVDQLVALFADGTFYDDAELTVAAADGRQPRSVQPTELETVEAFAVMRGRPGSAAVGLLTVPSEGAELRRNPLYRADGAVTWPSPRYEAEYGPRATYPLRSPCPPRARLDEATRSWARRRELLDLPERW</sequence>
<name>A0A6M8HPB6_9PROT</name>
<reference evidence="2 3" key="1">
    <citation type="journal article" date="2014" name="World J. Microbiol. Biotechnol.">
        <title>Biodiversity and physiological characteristics of Antarctic and Arctic lichens-associated bacteria.</title>
        <authorList>
            <person name="Lee Y.M."/>
            <person name="Kim E.H."/>
            <person name="Lee H.K."/>
            <person name="Hong S.G."/>
        </authorList>
    </citation>
    <scope>NUCLEOTIDE SEQUENCE [LARGE SCALE GENOMIC DNA]</scope>
    <source>
        <strain evidence="2 3">PAMC 26569</strain>
    </source>
</reference>
<keyword evidence="2" id="KW-0489">Methyltransferase</keyword>
<dbReference type="KEGG" id="lck:HN018_08755"/>
<evidence type="ECO:0000259" key="1">
    <source>
        <dbReference type="Pfam" id="PF08241"/>
    </source>
</evidence>
<keyword evidence="2" id="KW-0808">Transferase</keyword>
<accession>A0A6M8HPB6</accession>
<dbReference type="EMBL" id="CP053708">
    <property type="protein sequence ID" value="QKE90127.1"/>
    <property type="molecule type" value="Genomic_DNA"/>
</dbReference>
<evidence type="ECO:0000313" key="2">
    <source>
        <dbReference type="EMBL" id="QKE90127.1"/>
    </source>
</evidence>
<proteinExistence type="predicted"/>
<dbReference type="InterPro" id="IPR029063">
    <property type="entry name" value="SAM-dependent_MTases_sf"/>
</dbReference>
<evidence type="ECO:0000313" key="3">
    <source>
        <dbReference type="Proteomes" id="UP000500767"/>
    </source>
</evidence>
<dbReference type="CDD" id="cd02440">
    <property type="entry name" value="AdoMet_MTases"/>
    <property type="match status" value="1"/>
</dbReference>
<dbReference type="InterPro" id="IPR013216">
    <property type="entry name" value="Methyltransf_11"/>
</dbReference>
<dbReference type="Gene3D" id="3.40.50.150">
    <property type="entry name" value="Vaccinia Virus protein VP39"/>
    <property type="match status" value="1"/>
</dbReference>
<dbReference type="Proteomes" id="UP000500767">
    <property type="component" value="Chromosome"/>
</dbReference>
<dbReference type="GO" id="GO:0032259">
    <property type="term" value="P:methylation"/>
    <property type="evidence" value="ECO:0007669"/>
    <property type="project" value="UniProtKB-KW"/>
</dbReference>
<keyword evidence="3" id="KW-1185">Reference proteome</keyword>
<feature type="domain" description="Methyltransferase type 11" evidence="1">
    <location>
        <begin position="138"/>
        <end position="219"/>
    </location>
</feature>
<organism evidence="2 3">
    <name type="scientific">Lichenicola cladoniae</name>
    <dbReference type="NCBI Taxonomy" id="1484109"/>
    <lineage>
        <taxon>Bacteria</taxon>
        <taxon>Pseudomonadati</taxon>
        <taxon>Pseudomonadota</taxon>
        <taxon>Alphaproteobacteria</taxon>
        <taxon>Acetobacterales</taxon>
        <taxon>Acetobacteraceae</taxon>
        <taxon>Lichenicola</taxon>
    </lineage>
</organism>